<dbReference type="Proteomes" id="UP000236743">
    <property type="component" value="Unassembled WGS sequence"/>
</dbReference>
<dbReference type="Gene3D" id="1.10.1530.10">
    <property type="match status" value="1"/>
</dbReference>
<dbReference type="InterPro" id="IPR036111">
    <property type="entry name" value="Mal/L-sulfo/L-lacto_DH-like_sf"/>
</dbReference>
<dbReference type="InterPro" id="IPR003767">
    <property type="entry name" value="Malate/L-lactate_DH-like"/>
</dbReference>
<dbReference type="RefSeq" id="WP_160115858.1">
    <property type="nucleotide sequence ID" value="NZ_FNUY01000009.1"/>
</dbReference>
<organism evidence="3 4">
    <name type="scientific">Bosea lathyri</name>
    <dbReference type="NCBI Taxonomy" id="1036778"/>
    <lineage>
        <taxon>Bacteria</taxon>
        <taxon>Pseudomonadati</taxon>
        <taxon>Pseudomonadota</taxon>
        <taxon>Alphaproteobacteria</taxon>
        <taxon>Hyphomicrobiales</taxon>
        <taxon>Boseaceae</taxon>
        <taxon>Bosea</taxon>
    </lineage>
</organism>
<gene>
    <name evidence="3" type="ORF">SAMN04488115_109157</name>
</gene>
<protein>
    <submittedName>
        <fullName evidence="3">Malate/lactate/ureidoglycolate dehydrogenase, LDH2 family</fullName>
    </submittedName>
</protein>
<dbReference type="SUPFAM" id="SSF89733">
    <property type="entry name" value="L-sulfolactate dehydrogenase-like"/>
    <property type="match status" value="1"/>
</dbReference>
<sequence length="343" mass="36460">MRSANKTGDEVRVSVVEAAELAAQALQGAGFPEGQARTLALHFAAVEADGCSSHGLKRILRCIETARTHPETLEASPVASYPSPAVVMVDAHSGFSPCALAVGLPLLLEVASTLGIAALAVRNCFHVSALWPDVEWLADRTLVALSMTTSHPWVRPFGASRRLFGTNPIAFGWPRDNRKPFVFDFATSAISRGGLEALIATGSQLPADVAVDTQGRATVDPKRAAEGDLLTFGGHKGAALATMIELLAGPLVGDYLSQESGAVARAGGAAPQHGQFLIAIGAERFGTTYKDRAETLFGWLEDEDLRLPSHQRYARRAESDRNGFSIPATLYGELKKLGGTFER</sequence>
<dbReference type="OrthoDB" id="9811519at2"/>
<accession>A0A1H6C9D5</accession>
<dbReference type="Gene3D" id="3.30.1370.60">
    <property type="entry name" value="Hypothetical oxidoreductase yiak, domain 2"/>
    <property type="match status" value="1"/>
</dbReference>
<evidence type="ECO:0000256" key="2">
    <source>
        <dbReference type="ARBA" id="ARBA00023002"/>
    </source>
</evidence>
<dbReference type="InterPro" id="IPR043144">
    <property type="entry name" value="Mal/L-sulf/L-lact_DH-like_ah"/>
</dbReference>
<keyword evidence="4" id="KW-1185">Reference proteome</keyword>
<dbReference type="AlphaFoldDB" id="A0A1H6C9D5"/>
<dbReference type="InterPro" id="IPR043143">
    <property type="entry name" value="Mal/L-sulf/L-lact_DH-like_NADP"/>
</dbReference>
<dbReference type="EMBL" id="FNUY01000009">
    <property type="protein sequence ID" value="SEG69518.1"/>
    <property type="molecule type" value="Genomic_DNA"/>
</dbReference>
<dbReference type="Pfam" id="PF02615">
    <property type="entry name" value="Ldh_2"/>
    <property type="match status" value="1"/>
</dbReference>
<evidence type="ECO:0000256" key="1">
    <source>
        <dbReference type="ARBA" id="ARBA00006056"/>
    </source>
</evidence>
<proteinExistence type="inferred from homology"/>
<dbReference type="PANTHER" id="PTHR11091:SF0">
    <property type="entry name" value="MALATE DEHYDROGENASE"/>
    <property type="match status" value="1"/>
</dbReference>
<keyword evidence="2" id="KW-0560">Oxidoreductase</keyword>
<evidence type="ECO:0000313" key="4">
    <source>
        <dbReference type="Proteomes" id="UP000236743"/>
    </source>
</evidence>
<dbReference type="PANTHER" id="PTHR11091">
    <property type="entry name" value="OXIDOREDUCTASE-RELATED"/>
    <property type="match status" value="1"/>
</dbReference>
<comment type="similarity">
    <text evidence="1">Belongs to the LDH2/MDH2 oxidoreductase family.</text>
</comment>
<reference evidence="3 4" key="1">
    <citation type="submission" date="2016-10" db="EMBL/GenBank/DDBJ databases">
        <authorList>
            <person name="de Groot N.N."/>
        </authorList>
    </citation>
    <scope>NUCLEOTIDE SEQUENCE [LARGE SCALE GENOMIC DNA]</scope>
    <source>
        <strain evidence="3 4">DSM 26656</strain>
    </source>
</reference>
<name>A0A1H6C9D5_9HYPH</name>
<evidence type="ECO:0000313" key="3">
    <source>
        <dbReference type="EMBL" id="SEG69518.1"/>
    </source>
</evidence>
<dbReference type="GO" id="GO:0016491">
    <property type="term" value="F:oxidoreductase activity"/>
    <property type="evidence" value="ECO:0007669"/>
    <property type="project" value="UniProtKB-KW"/>
</dbReference>